<organism evidence="3 4">
    <name type="scientific">Lentinula raphanica</name>
    <dbReference type="NCBI Taxonomy" id="153919"/>
    <lineage>
        <taxon>Eukaryota</taxon>
        <taxon>Fungi</taxon>
        <taxon>Dikarya</taxon>
        <taxon>Basidiomycota</taxon>
        <taxon>Agaricomycotina</taxon>
        <taxon>Agaricomycetes</taxon>
        <taxon>Agaricomycetidae</taxon>
        <taxon>Agaricales</taxon>
        <taxon>Marasmiineae</taxon>
        <taxon>Omphalotaceae</taxon>
        <taxon>Lentinula</taxon>
    </lineage>
</organism>
<evidence type="ECO:0000256" key="2">
    <source>
        <dbReference type="SAM" id="SignalP"/>
    </source>
</evidence>
<comment type="caution">
    <text evidence="3">The sequence shown here is derived from an EMBL/GenBank/DDBJ whole genome shotgun (WGS) entry which is preliminary data.</text>
</comment>
<dbReference type="SUPFAM" id="SSF49899">
    <property type="entry name" value="Concanavalin A-like lectins/glucanases"/>
    <property type="match status" value="1"/>
</dbReference>
<dbReference type="PANTHER" id="PTHR37536">
    <property type="entry name" value="PUTATIVE (AFU_ORTHOLOGUE AFUA_3G02970)-RELATED"/>
    <property type="match status" value="1"/>
</dbReference>
<dbReference type="InterPro" id="IPR000250">
    <property type="entry name" value="Peptidase_G1"/>
</dbReference>
<dbReference type="AlphaFoldDB" id="A0AA38UC96"/>
<evidence type="ECO:0000313" key="3">
    <source>
        <dbReference type="EMBL" id="KAJ3836310.1"/>
    </source>
</evidence>
<dbReference type="InterPro" id="IPR038656">
    <property type="entry name" value="Peptidase_G1_sf"/>
</dbReference>
<keyword evidence="2" id="KW-0732">Signal</keyword>
<protein>
    <submittedName>
        <fullName evidence="3">Concanavalin A-like lectin/glucanase domain-containing protein</fullName>
    </submittedName>
</protein>
<sequence length="263" mass="29094">MLAATFVLISIFPFANALPTLSEPSPPNNDTVTLERRARNRVVADSPIWAGLAIFPPEGERFTTVTGIITLPQIPNPLLSIKSHVAFWVGLDGDSGDHPHFLQAGIHAVVEDGGVVKYRPWVQWFPEPPIMYDPSSLNTKAGDRIQVEVRIEKDGSEGFITLTNKSNHRFLTRAMVPTGKALPVRGEQAEWIVEHPLSDHGLPLPKFEDVIFSRCYASTDKSTRRDLSDPRTLYRLKPPGSPQITDVELSTVGGSSTFKLKHL</sequence>
<feature type="active site" description="Proton acceptor" evidence="1">
    <location>
        <position position="194"/>
    </location>
</feature>
<dbReference type="GO" id="GO:0006508">
    <property type="term" value="P:proteolysis"/>
    <property type="evidence" value="ECO:0007669"/>
    <property type="project" value="InterPro"/>
</dbReference>
<proteinExistence type="predicted"/>
<dbReference type="Proteomes" id="UP001163846">
    <property type="component" value="Unassembled WGS sequence"/>
</dbReference>
<dbReference type="Gene3D" id="2.60.120.700">
    <property type="entry name" value="Peptidase G1"/>
    <property type="match status" value="1"/>
</dbReference>
<keyword evidence="4" id="KW-1185">Reference proteome</keyword>
<gene>
    <name evidence="3" type="ORF">F5878DRAFT_663080</name>
</gene>
<dbReference type="CDD" id="cd13426">
    <property type="entry name" value="Peptidase_G1"/>
    <property type="match status" value="1"/>
</dbReference>
<dbReference type="PANTHER" id="PTHR37536:SF1">
    <property type="entry name" value="ASPERGILLOPEPSIN, PUTAITVE (AFU_ORTHOLOGUE AFUA_7G01200)"/>
    <property type="match status" value="1"/>
</dbReference>
<reference evidence="3" key="1">
    <citation type="submission" date="2022-08" db="EMBL/GenBank/DDBJ databases">
        <authorList>
            <consortium name="DOE Joint Genome Institute"/>
            <person name="Min B."/>
            <person name="Riley R."/>
            <person name="Sierra-Patev S."/>
            <person name="Naranjo-Ortiz M."/>
            <person name="Looney B."/>
            <person name="Konkel Z."/>
            <person name="Slot J.C."/>
            <person name="Sakamoto Y."/>
            <person name="Steenwyk J.L."/>
            <person name="Rokas A."/>
            <person name="Carro J."/>
            <person name="Camarero S."/>
            <person name="Ferreira P."/>
            <person name="Molpeceres G."/>
            <person name="Ruiz-Duenas F.J."/>
            <person name="Serrano A."/>
            <person name="Henrissat B."/>
            <person name="Drula E."/>
            <person name="Hughes K.W."/>
            <person name="Mata J.L."/>
            <person name="Ishikawa N.K."/>
            <person name="Vargas-Isla R."/>
            <person name="Ushijima S."/>
            <person name="Smith C.A."/>
            <person name="Ahrendt S."/>
            <person name="Andreopoulos W."/>
            <person name="He G."/>
            <person name="Labutti K."/>
            <person name="Lipzen A."/>
            <person name="Ng V."/>
            <person name="Sandor L."/>
            <person name="Barry K."/>
            <person name="Martinez A.T."/>
            <person name="Xiao Y."/>
            <person name="Gibbons J.G."/>
            <person name="Terashima K."/>
            <person name="Hibbett D.S."/>
            <person name="Grigoriev I.V."/>
        </authorList>
    </citation>
    <scope>NUCLEOTIDE SEQUENCE</scope>
    <source>
        <strain evidence="3">TFB9207</strain>
    </source>
</reference>
<name>A0AA38UC96_9AGAR</name>
<dbReference type="EMBL" id="MU806330">
    <property type="protein sequence ID" value="KAJ3836310.1"/>
    <property type="molecule type" value="Genomic_DNA"/>
</dbReference>
<dbReference type="GO" id="GO:0070007">
    <property type="term" value="F:glutamic-type endopeptidase activity"/>
    <property type="evidence" value="ECO:0007669"/>
    <property type="project" value="InterPro"/>
</dbReference>
<evidence type="ECO:0000313" key="4">
    <source>
        <dbReference type="Proteomes" id="UP001163846"/>
    </source>
</evidence>
<accession>A0AA38UC96</accession>
<feature type="signal peptide" evidence="2">
    <location>
        <begin position="1"/>
        <end position="17"/>
    </location>
</feature>
<evidence type="ECO:0000256" key="1">
    <source>
        <dbReference type="PIRSR" id="PIRSR600250-50"/>
    </source>
</evidence>
<feature type="chain" id="PRO_5041277362" evidence="2">
    <location>
        <begin position="18"/>
        <end position="263"/>
    </location>
</feature>
<dbReference type="Pfam" id="PF01828">
    <property type="entry name" value="Peptidase_A4"/>
    <property type="match status" value="1"/>
</dbReference>
<dbReference type="InterPro" id="IPR013320">
    <property type="entry name" value="ConA-like_dom_sf"/>
</dbReference>